<dbReference type="InterPro" id="IPR036291">
    <property type="entry name" value="NAD(P)-bd_dom_sf"/>
</dbReference>
<comment type="similarity">
    <text evidence="1">Belongs to the short-chain dehydrogenases/reductases (SDR) family.</text>
</comment>
<sequence>MTEIRLQERVALQVVGPPMEYRAERIRDAVNGKVVVITGASFGQGEATARLLAAHGATVVIAARTRERLDEIAAEIVAAGGRAHPYVVDMGDTAAVDRFAAALLDDFDRIDILIHNAGKSLRRSVFRSAQRPQDMDAMVGVNFLGPMRLTLALLPRLREQGGAHIVNVATAGLLMPNAPRWGFYIACKDGFDKWIRSVAMESRKYGITVTSLYAGHIKSRMVATGWVAAMPGHTPAQAARTVAYAITHRPRAMRPRGLGLLNVASTVFEAPLEAALALVDRRSGETSASYAAFAAAMAKDEIADGADKTVRV</sequence>
<organism evidence="3 4">
    <name type="scientific">Gordonia araii NBRC 100433</name>
    <dbReference type="NCBI Taxonomy" id="1073574"/>
    <lineage>
        <taxon>Bacteria</taxon>
        <taxon>Bacillati</taxon>
        <taxon>Actinomycetota</taxon>
        <taxon>Actinomycetes</taxon>
        <taxon>Mycobacteriales</taxon>
        <taxon>Gordoniaceae</taxon>
        <taxon>Gordonia</taxon>
    </lineage>
</organism>
<evidence type="ECO:0000256" key="1">
    <source>
        <dbReference type="ARBA" id="ARBA00006484"/>
    </source>
</evidence>
<dbReference type="GO" id="GO:0016020">
    <property type="term" value="C:membrane"/>
    <property type="evidence" value="ECO:0007669"/>
    <property type="project" value="TreeGrafter"/>
</dbReference>
<dbReference type="STRING" id="1073574.GOARA_034_00100"/>
<dbReference type="Gene3D" id="3.40.50.720">
    <property type="entry name" value="NAD(P)-binding Rossmann-like Domain"/>
    <property type="match status" value="1"/>
</dbReference>
<keyword evidence="2" id="KW-0560">Oxidoreductase</keyword>
<dbReference type="AlphaFoldDB" id="G7H060"/>
<evidence type="ECO:0000256" key="2">
    <source>
        <dbReference type="ARBA" id="ARBA00023002"/>
    </source>
</evidence>
<evidence type="ECO:0000313" key="3">
    <source>
        <dbReference type="EMBL" id="GAB09235.1"/>
    </source>
</evidence>
<name>G7H060_9ACTN</name>
<dbReference type="Pfam" id="PF00106">
    <property type="entry name" value="adh_short"/>
    <property type="match status" value="1"/>
</dbReference>
<dbReference type="Proteomes" id="UP000035088">
    <property type="component" value="Unassembled WGS sequence"/>
</dbReference>
<dbReference type="CDD" id="cd05233">
    <property type="entry name" value="SDR_c"/>
    <property type="match status" value="1"/>
</dbReference>
<dbReference type="PRINTS" id="PR00081">
    <property type="entry name" value="GDHRDH"/>
</dbReference>
<dbReference type="GO" id="GO:0016491">
    <property type="term" value="F:oxidoreductase activity"/>
    <property type="evidence" value="ECO:0007669"/>
    <property type="project" value="UniProtKB-KW"/>
</dbReference>
<keyword evidence="4" id="KW-1185">Reference proteome</keyword>
<protein>
    <submittedName>
        <fullName evidence="3">Putative acyl-CoA reductase</fullName>
    </submittedName>
</protein>
<evidence type="ECO:0000313" key="4">
    <source>
        <dbReference type="Proteomes" id="UP000035088"/>
    </source>
</evidence>
<dbReference type="PANTHER" id="PTHR44196:SF1">
    <property type="entry name" value="DEHYDROGENASE_REDUCTASE SDR FAMILY MEMBER 7B"/>
    <property type="match status" value="1"/>
</dbReference>
<gene>
    <name evidence="3" type="ORF">GOARA_034_00100</name>
</gene>
<dbReference type="RefSeq" id="WP_007321312.1">
    <property type="nucleotide sequence ID" value="NZ_BAEE01000034.1"/>
</dbReference>
<accession>G7H060</accession>
<reference evidence="3 4" key="1">
    <citation type="submission" date="2011-11" db="EMBL/GenBank/DDBJ databases">
        <title>Whole genome shotgun sequence of Gordonia araii NBRC 100433.</title>
        <authorList>
            <person name="Yoshida Y."/>
            <person name="Hosoyama A."/>
            <person name="Tsuchikane K."/>
            <person name="Katsumata H."/>
            <person name="Yamazaki S."/>
            <person name="Fujita N."/>
        </authorList>
    </citation>
    <scope>NUCLEOTIDE SEQUENCE [LARGE SCALE GENOMIC DNA]</scope>
    <source>
        <strain evidence="3 4">NBRC 100433</strain>
    </source>
</reference>
<dbReference type="EMBL" id="BAEE01000034">
    <property type="protein sequence ID" value="GAB09235.1"/>
    <property type="molecule type" value="Genomic_DNA"/>
</dbReference>
<dbReference type="PANTHER" id="PTHR44196">
    <property type="entry name" value="DEHYDROGENASE/REDUCTASE SDR FAMILY MEMBER 7B"/>
    <property type="match status" value="1"/>
</dbReference>
<dbReference type="InterPro" id="IPR002347">
    <property type="entry name" value="SDR_fam"/>
</dbReference>
<dbReference type="SUPFAM" id="SSF51735">
    <property type="entry name" value="NAD(P)-binding Rossmann-fold domains"/>
    <property type="match status" value="1"/>
</dbReference>
<proteinExistence type="inferred from homology"/>
<comment type="caution">
    <text evidence="3">The sequence shown here is derived from an EMBL/GenBank/DDBJ whole genome shotgun (WGS) entry which is preliminary data.</text>
</comment>